<dbReference type="GO" id="GO:0010340">
    <property type="term" value="F:carboxyl-O-methyltransferase activity"/>
    <property type="evidence" value="ECO:0007669"/>
    <property type="project" value="InterPro"/>
</dbReference>
<feature type="compositionally biased region" description="Polar residues" evidence="8">
    <location>
        <begin position="8"/>
        <end position="24"/>
    </location>
</feature>
<feature type="domain" description="Methyltransferase type 11" evidence="9">
    <location>
        <begin position="74"/>
        <end position="174"/>
    </location>
</feature>
<feature type="region of interest" description="Disordered" evidence="8">
    <location>
        <begin position="1"/>
        <end position="24"/>
    </location>
</feature>
<keyword evidence="5 10" id="KW-0808">Transferase</keyword>
<dbReference type="PANTHER" id="PTHR13090">
    <property type="entry name" value="ARGININE-HYDROXYLASE NDUFAF5, MITOCHONDRIAL"/>
    <property type="match status" value="1"/>
</dbReference>
<keyword evidence="4 10" id="KW-0489">Methyltransferase</keyword>
<evidence type="ECO:0000256" key="1">
    <source>
        <dbReference type="ARBA" id="ARBA00000852"/>
    </source>
</evidence>
<dbReference type="InterPro" id="IPR029063">
    <property type="entry name" value="SAM-dependent_MTases_sf"/>
</dbReference>
<dbReference type="AlphaFoldDB" id="A0A3B0YZD7"/>
<dbReference type="EMBL" id="UOFL01000202">
    <property type="protein sequence ID" value="VAW80642.1"/>
    <property type="molecule type" value="Genomic_DNA"/>
</dbReference>
<evidence type="ECO:0000256" key="3">
    <source>
        <dbReference type="ARBA" id="ARBA00012327"/>
    </source>
</evidence>
<protein>
    <recommendedName>
        <fullName evidence="3">malonyl-[acyl-carrier protein] O-methyltransferase</fullName>
        <ecNumber evidence="3">2.1.1.197</ecNumber>
    </recommendedName>
</protein>
<dbReference type="GO" id="GO:0102130">
    <property type="term" value="F:malonyl-CoA methyltransferase activity"/>
    <property type="evidence" value="ECO:0007669"/>
    <property type="project" value="UniProtKB-EC"/>
</dbReference>
<dbReference type="NCBIfam" id="TIGR02072">
    <property type="entry name" value="BioC"/>
    <property type="match status" value="1"/>
</dbReference>
<evidence type="ECO:0000259" key="9">
    <source>
        <dbReference type="Pfam" id="PF08241"/>
    </source>
</evidence>
<dbReference type="GO" id="GO:0032259">
    <property type="term" value="P:methylation"/>
    <property type="evidence" value="ECO:0007669"/>
    <property type="project" value="UniProtKB-KW"/>
</dbReference>
<sequence length="312" mass="36075">MKEDTDQPLAQENNKQNSVDKNSEQSWHMLKEKVRRNFNRAAHTYDGAAVLQQEVAARMLERFDFIKQQPQSILDLGCGTGQLTLGLMQRFRQAKMTALDLASEMLGVLKSKVPFWRRFFNSPRFVCADIEDIPLEDNSYDLIVSGLTLQWCNQPDLVFAEVMRLLKPGGLFMFTTFGPDTLKELRECWTEVDNYSHVSPFLDMHDIGDALMRHQYAEPVMDAERLCLTYKSVRQLLIELKHIGANNVTVGQNKKLTTKRQLQVLEQAYEKHRKHSVYPASYEIIYGHAWKPDPKNQTWKKPASINVDITPR</sequence>
<organism evidence="10">
    <name type="scientific">hydrothermal vent metagenome</name>
    <dbReference type="NCBI Taxonomy" id="652676"/>
    <lineage>
        <taxon>unclassified sequences</taxon>
        <taxon>metagenomes</taxon>
        <taxon>ecological metagenomes</taxon>
    </lineage>
</organism>
<evidence type="ECO:0000256" key="7">
    <source>
        <dbReference type="ARBA" id="ARBA00022756"/>
    </source>
</evidence>
<dbReference type="EC" id="2.1.1.197" evidence="3"/>
<comment type="catalytic activity">
    <reaction evidence="1">
        <text>malonyl-[ACP] + S-adenosyl-L-methionine = malonyl-[ACP] methyl ester + S-adenosyl-L-homocysteine</text>
        <dbReference type="Rhea" id="RHEA:17105"/>
        <dbReference type="Rhea" id="RHEA-COMP:9623"/>
        <dbReference type="Rhea" id="RHEA-COMP:9954"/>
        <dbReference type="ChEBI" id="CHEBI:57856"/>
        <dbReference type="ChEBI" id="CHEBI:59789"/>
        <dbReference type="ChEBI" id="CHEBI:78449"/>
        <dbReference type="ChEBI" id="CHEBI:78845"/>
        <dbReference type="EC" id="2.1.1.197"/>
    </reaction>
</comment>
<dbReference type="Gene3D" id="3.40.50.150">
    <property type="entry name" value="Vaccinia Virus protein VP39"/>
    <property type="match status" value="1"/>
</dbReference>
<accession>A0A3B0YZD7</accession>
<dbReference type="CDD" id="cd02440">
    <property type="entry name" value="AdoMet_MTases"/>
    <property type="match status" value="1"/>
</dbReference>
<evidence type="ECO:0000256" key="5">
    <source>
        <dbReference type="ARBA" id="ARBA00022679"/>
    </source>
</evidence>
<dbReference type="PANTHER" id="PTHR13090:SF1">
    <property type="entry name" value="ARGININE-HYDROXYLASE NDUFAF5, MITOCHONDRIAL"/>
    <property type="match status" value="1"/>
</dbReference>
<dbReference type="GO" id="GO:0008757">
    <property type="term" value="F:S-adenosylmethionine-dependent methyltransferase activity"/>
    <property type="evidence" value="ECO:0007669"/>
    <property type="project" value="InterPro"/>
</dbReference>
<dbReference type="InterPro" id="IPR050602">
    <property type="entry name" value="Malonyl-ACP_OMT"/>
</dbReference>
<dbReference type="UniPathway" id="UPA00078"/>
<evidence type="ECO:0000256" key="4">
    <source>
        <dbReference type="ARBA" id="ARBA00022603"/>
    </source>
</evidence>
<comment type="pathway">
    <text evidence="2">Cofactor biosynthesis; biotin biosynthesis.</text>
</comment>
<keyword evidence="7" id="KW-0093">Biotin biosynthesis</keyword>
<dbReference type="InterPro" id="IPR013216">
    <property type="entry name" value="Methyltransf_11"/>
</dbReference>
<dbReference type="Pfam" id="PF08241">
    <property type="entry name" value="Methyltransf_11"/>
    <property type="match status" value="1"/>
</dbReference>
<gene>
    <name evidence="10" type="ORF">MNBD_GAMMA12-833</name>
</gene>
<evidence type="ECO:0000256" key="2">
    <source>
        <dbReference type="ARBA" id="ARBA00004746"/>
    </source>
</evidence>
<name>A0A3B0YZD7_9ZZZZ</name>
<evidence type="ECO:0000256" key="8">
    <source>
        <dbReference type="SAM" id="MobiDB-lite"/>
    </source>
</evidence>
<keyword evidence="6" id="KW-0949">S-adenosyl-L-methionine</keyword>
<dbReference type="InterPro" id="IPR011814">
    <property type="entry name" value="BioC"/>
</dbReference>
<evidence type="ECO:0000313" key="10">
    <source>
        <dbReference type="EMBL" id="VAW80642.1"/>
    </source>
</evidence>
<dbReference type="HAMAP" id="MF_00835">
    <property type="entry name" value="BioC"/>
    <property type="match status" value="1"/>
</dbReference>
<proteinExistence type="inferred from homology"/>
<reference evidence="10" key="1">
    <citation type="submission" date="2018-06" db="EMBL/GenBank/DDBJ databases">
        <authorList>
            <person name="Zhirakovskaya E."/>
        </authorList>
    </citation>
    <scope>NUCLEOTIDE SEQUENCE</scope>
</reference>
<dbReference type="SUPFAM" id="SSF53335">
    <property type="entry name" value="S-adenosyl-L-methionine-dependent methyltransferases"/>
    <property type="match status" value="1"/>
</dbReference>
<dbReference type="GO" id="GO:0009102">
    <property type="term" value="P:biotin biosynthetic process"/>
    <property type="evidence" value="ECO:0007669"/>
    <property type="project" value="UniProtKB-UniPathway"/>
</dbReference>
<evidence type="ECO:0000256" key="6">
    <source>
        <dbReference type="ARBA" id="ARBA00022691"/>
    </source>
</evidence>